<keyword evidence="1" id="KW-0732">Signal</keyword>
<dbReference type="InterPro" id="IPR013783">
    <property type="entry name" value="Ig-like_fold"/>
</dbReference>
<evidence type="ECO:0000259" key="2">
    <source>
        <dbReference type="Pfam" id="PF18962"/>
    </source>
</evidence>
<reference evidence="4" key="1">
    <citation type="submission" date="2017-06" db="EMBL/GenBank/DDBJ databases">
        <authorList>
            <person name="Varghese N."/>
            <person name="Submissions S."/>
        </authorList>
    </citation>
    <scope>NUCLEOTIDE SEQUENCE [LARGE SCALE GENOMIC DNA]</scope>
    <source>
        <strain evidence="4">DSM 28041</strain>
    </source>
</reference>
<accession>A0A238X857</accession>
<dbReference type="SUPFAM" id="SSF117074">
    <property type="entry name" value="Hypothetical protein PA1324"/>
    <property type="match status" value="1"/>
</dbReference>
<proteinExistence type="predicted"/>
<dbReference type="EMBL" id="FZNS01000003">
    <property type="protein sequence ID" value="SNR54798.1"/>
    <property type="molecule type" value="Genomic_DNA"/>
</dbReference>
<dbReference type="Proteomes" id="UP000198310">
    <property type="component" value="Unassembled WGS sequence"/>
</dbReference>
<dbReference type="Gene3D" id="2.160.20.10">
    <property type="entry name" value="Single-stranded right-handed beta-helix, Pectin lyase-like"/>
    <property type="match status" value="1"/>
</dbReference>
<feature type="domain" description="Secretion system C-terminal sorting" evidence="2">
    <location>
        <begin position="864"/>
        <end position="935"/>
    </location>
</feature>
<keyword evidence="4" id="KW-1185">Reference proteome</keyword>
<dbReference type="InterPro" id="IPR011050">
    <property type="entry name" value="Pectin_lyase_fold/virulence"/>
</dbReference>
<evidence type="ECO:0000256" key="1">
    <source>
        <dbReference type="SAM" id="SignalP"/>
    </source>
</evidence>
<dbReference type="SUPFAM" id="SSF51126">
    <property type="entry name" value="Pectin lyase-like"/>
    <property type="match status" value="1"/>
</dbReference>
<dbReference type="Pfam" id="PF18962">
    <property type="entry name" value="Por_Secre_tail"/>
    <property type="match status" value="1"/>
</dbReference>
<gene>
    <name evidence="3" type="ORF">SAMN06269173_103563</name>
</gene>
<dbReference type="InterPro" id="IPR026444">
    <property type="entry name" value="Secre_tail"/>
</dbReference>
<feature type="chain" id="PRO_5012647216" evidence="1">
    <location>
        <begin position="27"/>
        <end position="937"/>
    </location>
</feature>
<dbReference type="SMART" id="SM00710">
    <property type="entry name" value="PbH1"/>
    <property type="match status" value="5"/>
</dbReference>
<dbReference type="AlphaFoldDB" id="A0A238X857"/>
<dbReference type="Gene3D" id="2.60.40.10">
    <property type="entry name" value="Immunoglobulins"/>
    <property type="match status" value="1"/>
</dbReference>
<feature type="signal peptide" evidence="1">
    <location>
        <begin position="1"/>
        <end position="26"/>
    </location>
</feature>
<name>A0A238X857_9BACT</name>
<evidence type="ECO:0000313" key="4">
    <source>
        <dbReference type="Proteomes" id="UP000198310"/>
    </source>
</evidence>
<protein>
    <submittedName>
        <fullName evidence="3">Por secretion system C-terminal sorting domain-containing protein</fullName>
    </submittedName>
</protein>
<organism evidence="3 4">
    <name type="scientific">Hymenobacter mucosus</name>
    <dbReference type="NCBI Taxonomy" id="1411120"/>
    <lineage>
        <taxon>Bacteria</taxon>
        <taxon>Pseudomonadati</taxon>
        <taxon>Bacteroidota</taxon>
        <taxon>Cytophagia</taxon>
        <taxon>Cytophagales</taxon>
        <taxon>Hymenobacteraceae</taxon>
        <taxon>Hymenobacter</taxon>
    </lineage>
</organism>
<evidence type="ECO:0000313" key="3">
    <source>
        <dbReference type="EMBL" id="SNR54798.1"/>
    </source>
</evidence>
<dbReference type="NCBIfam" id="TIGR04183">
    <property type="entry name" value="Por_Secre_tail"/>
    <property type="match status" value="1"/>
</dbReference>
<sequence>MRQGVRLLTMGVSAFLLLGSSLTAEAGTISGRVFEDVNYGGGQGAAYATTGGYVGRGGARVEFYRSTGAYVGTVTTAADGTYSFTYTGDNNSFIVRIVSNTVTSSRGGSGLVPVVTYRSTFSGTPGSRVDDFAYVGGQAPNLADGGANTTSATLTAAGAQVYTAIPDADNSENFVNVDFGFSFDVVTNTNDSGQGSLRQFVINSNALSNTSLDQRPFNNNGTATGTDFPAGQETSIFMISDGTARPGLRAGLPNQLTNASNAAATSGNRRALITLTASLDAITDAGTALDGTTQTTLLDSNTGALGSSGTVGTTNITFRTFSAPEVEVSVPNTNGASAITSSANNIILRGIAVHGGGANFGDATIEATAGTSLLIEGCGIGISAFSLAAPANPTAGVGVYLQNPSGTVRNSIVAECGRSCINYSAGFNVTGSGYTITQNELLQGGRVTAGGDNITVGRADGAPGAAGPVTITENLIRDANSSGIQLEIGSISNNTISNNTITGNGKGGAPTRLEGSGIHYLLRRDPTNNPILSTNSDRITLNVISNNQSSAVVINYGQRNVRVTRNSIYGNGDGTTGGEGLIAVDYTPATYYAGGNPAYGQGDGVTPNDGTTSSEKPNFGMNYPIITKKNVTINGATTTLHMEGFVGRTAGQTAFANTEIEFYRGDNSTDTNQNGEIFAGDGQNFPHGEPRTYLGNTLTGSTGSFSADIVIPSNSISPALLTTDPINALAYKADMGTSEAGINLIPNTIPAGALPVELVRFDARAAGSNALVTWATAMEKNNDHFEVQRSRDGREFVTTGTVKGRGTTQVGYAYSFTDALADATGLYYYRLRQVDTDGTDSYTAVQTVSFIGSTSEASQALRFYPNPTTNTITLDQNALAAGTYQLTVTNLLGGVVATQTITGGRRNTVDLQRLPAGSYLVHVRNNAVQLTQKVVKN</sequence>
<dbReference type="InterPro" id="IPR012334">
    <property type="entry name" value="Pectin_lyas_fold"/>
</dbReference>
<dbReference type="InterPro" id="IPR006626">
    <property type="entry name" value="PbH1"/>
</dbReference>